<comment type="caution">
    <text evidence="1">The sequence shown here is derived from an EMBL/GenBank/DDBJ whole genome shotgun (WGS) entry which is preliminary data.</text>
</comment>
<organism evidence="1 2">
    <name type="scientific">Pleurodeles waltl</name>
    <name type="common">Iberian ribbed newt</name>
    <dbReference type="NCBI Taxonomy" id="8319"/>
    <lineage>
        <taxon>Eukaryota</taxon>
        <taxon>Metazoa</taxon>
        <taxon>Chordata</taxon>
        <taxon>Craniata</taxon>
        <taxon>Vertebrata</taxon>
        <taxon>Euteleostomi</taxon>
        <taxon>Amphibia</taxon>
        <taxon>Batrachia</taxon>
        <taxon>Caudata</taxon>
        <taxon>Salamandroidea</taxon>
        <taxon>Salamandridae</taxon>
        <taxon>Pleurodelinae</taxon>
        <taxon>Pleurodeles</taxon>
    </lineage>
</organism>
<proteinExistence type="predicted"/>
<keyword evidence="2" id="KW-1185">Reference proteome</keyword>
<protein>
    <submittedName>
        <fullName evidence="1">Uncharacterized protein</fullName>
    </submittedName>
</protein>
<gene>
    <name evidence="1" type="ORF">NDU88_004402</name>
</gene>
<reference evidence="1" key="1">
    <citation type="journal article" date="2022" name="bioRxiv">
        <title>Sequencing and chromosome-scale assembly of the giantPleurodeles waltlgenome.</title>
        <authorList>
            <person name="Brown T."/>
            <person name="Elewa A."/>
            <person name="Iarovenko S."/>
            <person name="Subramanian E."/>
            <person name="Araus A.J."/>
            <person name="Petzold A."/>
            <person name="Susuki M."/>
            <person name="Suzuki K.-i.T."/>
            <person name="Hayashi T."/>
            <person name="Toyoda A."/>
            <person name="Oliveira C."/>
            <person name="Osipova E."/>
            <person name="Leigh N.D."/>
            <person name="Simon A."/>
            <person name="Yun M.H."/>
        </authorList>
    </citation>
    <scope>NUCLEOTIDE SEQUENCE</scope>
    <source>
        <strain evidence="1">20211129_DDA</strain>
        <tissue evidence="1">Liver</tissue>
    </source>
</reference>
<evidence type="ECO:0000313" key="2">
    <source>
        <dbReference type="Proteomes" id="UP001066276"/>
    </source>
</evidence>
<dbReference type="Proteomes" id="UP001066276">
    <property type="component" value="Chromosome 4_2"/>
</dbReference>
<sequence length="69" mass="8304">MGERSARQRMAWWRVARHVAMRNRTEGAWEMKSCDSLWLRTLRSSGEWLLLMKWLVSFVASHLQRMVLL</sequence>
<dbReference type="EMBL" id="JANPWB010000008">
    <property type="protein sequence ID" value="KAJ1163955.1"/>
    <property type="molecule type" value="Genomic_DNA"/>
</dbReference>
<name>A0AAV7SIS7_PLEWA</name>
<dbReference type="AlphaFoldDB" id="A0AAV7SIS7"/>
<accession>A0AAV7SIS7</accession>
<evidence type="ECO:0000313" key="1">
    <source>
        <dbReference type="EMBL" id="KAJ1163955.1"/>
    </source>
</evidence>